<dbReference type="GO" id="GO:0043161">
    <property type="term" value="P:proteasome-mediated ubiquitin-dependent protein catabolic process"/>
    <property type="evidence" value="ECO:0007669"/>
    <property type="project" value="TreeGrafter"/>
</dbReference>
<evidence type="ECO:0000256" key="15">
    <source>
        <dbReference type="PROSITE-ProRule" id="PRU00175"/>
    </source>
</evidence>
<dbReference type="InterPro" id="IPR050731">
    <property type="entry name" value="HRD1_E3_ubiq-ligases"/>
</dbReference>
<feature type="region of interest" description="Disordered" evidence="16">
    <location>
        <begin position="508"/>
        <end position="541"/>
    </location>
</feature>
<comment type="caution">
    <text evidence="19">The sequence shown here is derived from an EMBL/GenBank/DDBJ whole genome shotgun (WGS) entry which is preliminary data.</text>
</comment>
<comment type="pathway">
    <text evidence="3">Protein modification; protein ubiquitination.</text>
</comment>
<accession>A0AAD9GDN7</accession>
<dbReference type="GO" id="GO:0061630">
    <property type="term" value="F:ubiquitin protein ligase activity"/>
    <property type="evidence" value="ECO:0007669"/>
    <property type="project" value="TreeGrafter"/>
</dbReference>
<evidence type="ECO:0000256" key="17">
    <source>
        <dbReference type="SAM" id="Phobius"/>
    </source>
</evidence>
<dbReference type="AlphaFoldDB" id="A0AAD9GDN7"/>
<evidence type="ECO:0000256" key="13">
    <source>
        <dbReference type="ARBA" id="ARBA00022989"/>
    </source>
</evidence>
<feature type="region of interest" description="Disordered" evidence="16">
    <location>
        <begin position="435"/>
        <end position="468"/>
    </location>
</feature>
<dbReference type="EC" id="2.3.2.27" evidence="5"/>
<dbReference type="Proteomes" id="UP001195914">
    <property type="component" value="Unassembled WGS sequence"/>
</dbReference>
<dbReference type="PANTHER" id="PTHR22763">
    <property type="entry name" value="RING ZINC FINGER PROTEIN"/>
    <property type="match status" value="1"/>
</dbReference>
<gene>
    <name evidence="19" type="ORF">X943_002879</name>
</gene>
<keyword evidence="8" id="KW-0479">Metal-binding</keyword>
<keyword evidence="10" id="KW-0833">Ubl conjugation pathway</keyword>
<feature type="compositionally biased region" description="Polar residues" evidence="16">
    <location>
        <begin position="508"/>
        <end position="524"/>
    </location>
</feature>
<evidence type="ECO:0000256" key="2">
    <source>
        <dbReference type="ARBA" id="ARBA00004477"/>
    </source>
</evidence>
<evidence type="ECO:0000256" key="1">
    <source>
        <dbReference type="ARBA" id="ARBA00000900"/>
    </source>
</evidence>
<evidence type="ECO:0000256" key="10">
    <source>
        <dbReference type="ARBA" id="ARBA00022786"/>
    </source>
</evidence>
<evidence type="ECO:0000256" key="8">
    <source>
        <dbReference type="ARBA" id="ARBA00022723"/>
    </source>
</evidence>
<dbReference type="Gene3D" id="3.30.40.10">
    <property type="entry name" value="Zinc/RING finger domain, C3HC4 (zinc finger)"/>
    <property type="match status" value="1"/>
</dbReference>
<evidence type="ECO:0000256" key="5">
    <source>
        <dbReference type="ARBA" id="ARBA00012483"/>
    </source>
</evidence>
<feature type="transmembrane region" description="Helical" evidence="17">
    <location>
        <begin position="12"/>
        <end position="29"/>
    </location>
</feature>
<dbReference type="InterPro" id="IPR058051">
    <property type="entry name" value="Znf_RING_synoviolin"/>
</dbReference>
<feature type="region of interest" description="Disordered" evidence="16">
    <location>
        <begin position="559"/>
        <end position="587"/>
    </location>
</feature>
<feature type="compositionally biased region" description="Low complexity" evidence="16">
    <location>
        <begin position="907"/>
        <end position="921"/>
    </location>
</feature>
<keyword evidence="11" id="KW-0256">Endoplasmic reticulum</keyword>
<evidence type="ECO:0000313" key="19">
    <source>
        <dbReference type="EMBL" id="KAK1936346.1"/>
    </source>
</evidence>
<organism evidence="19 20">
    <name type="scientific">Babesia divergens</name>
    <dbReference type="NCBI Taxonomy" id="32595"/>
    <lineage>
        <taxon>Eukaryota</taxon>
        <taxon>Sar</taxon>
        <taxon>Alveolata</taxon>
        <taxon>Apicomplexa</taxon>
        <taxon>Aconoidasida</taxon>
        <taxon>Piroplasmida</taxon>
        <taxon>Babesiidae</taxon>
        <taxon>Babesia</taxon>
    </lineage>
</organism>
<dbReference type="GO" id="GO:0008270">
    <property type="term" value="F:zinc ion binding"/>
    <property type="evidence" value="ECO:0007669"/>
    <property type="project" value="UniProtKB-KW"/>
</dbReference>
<comment type="similarity">
    <text evidence="4">Belongs to the HRD1 family.</text>
</comment>
<keyword evidence="7 17" id="KW-0812">Transmembrane</keyword>
<dbReference type="CDD" id="cd16479">
    <property type="entry name" value="RING-H2_synoviolin"/>
    <property type="match status" value="1"/>
</dbReference>
<feature type="domain" description="RING-type" evidence="18">
    <location>
        <begin position="302"/>
        <end position="341"/>
    </location>
</feature>
<dbReference type="Pfam" id="PF13639">
    <property type="entry name" value="zf-RING_2"/>
    <property type="match status" value="1"/>
</dbReference>
<dbReference type="InterPro" id="IPR013083">
    <property type="entry name" value="Znf_RING/FYVE/PHD"/>
</dbReference>
<dbReference type="InterPro" id="IPR001841">
    <property type="entry name" value="Znf_RING"/>
</dbReference>
<dbReference type="SUPFAM" id="SSF57850">
    <property type="entry name" value="RING/U-box"/>
    <property type="match status" value="1"/>
</dbReference>
<feature type="transmembrane region" description="Helical" evidence="17">
    <location>
        <begin position="143"/>
        <end position="162"/>
    </location>
</feature>
<evidence type="ECO:0000256" key="11">
    <source>
        <dbReference type="ARBA" id="ARBA00022824"/>
    </source>
</evidence>
<evidence type="ECO:0000259" key="18">
    <source>
        <dbReference type="PROSITE" id="PS50089"/>
    </source>
</evidence>
<keyword evidence="14 17" id="KW-0472">Membrane</keyword>
<evidence type="ECO:0000313" key="20">
    <source>
        <dbReference type="Proteomes" id="UP001195914"/>
    </source>
</evidence>
<name>A0AAD9GDN7_BABDI</name>
<reference evidence="19" key="2">
    <citation type="submission" date="2021-05" db="EMBL/GenBank/DDBJ databases">
        <authorList>
            <person name="Pain A."/>
        </authorList>
    </citation>
    <scope>NUCLEOTIDE SEQUENCE</scope>
    <source>
        <strain evidence="19">1802A</strain>
    </source>
</reference>
<reference evidence="19" key="1">
    <citation type="journal article" date="2014" name="Nucleic Acids Res.">
        <title>The evolutionary dynamics of variant antigen genes in Babesia reveal a history of genomic innovation underlying host-parasite interaction.</title>
        <authorList>
            <person name="Jackson A.P."/>
            <person name="Otto T.D."/>
            <person name="Darby A."/>
            <person name="Ramaprasad A."/>
            <person name="Xia D."/>
            <person name="Echaide I.E."/>
            <person name="Farber M."/>
            <person name="Gahlot S."/>
            <person name="Gamble J."/>
            <person name="Gupta D."/>
            <person name="Gupta Y."/>
            <person name="Jackson L."/>
            <person name="Malandrin L."/>
            <person name="Malas T.B."/>
            <person name="Moussa E."/>
            <person name="Nair M."/>
            <person name="Reid A.J."/>
            <person name="Sanders M."/>
            <person name="Sharma J."/>
            <person name="Tracey A."/>
            <person name="Quail M.A."/>
            <person name="Weir W."/>
            <person name="Wastling J.M."/>
            <person name="Hall N."/>
            <person name="Willadsen P."/>
            <person name="Lingelbach K."/>
            <person name="Shiels B."/>
            <person name="Tait A."/>
            <person name="Berriman M."/>
            <person name="Allred D.R."/>
            <person name="Pain A."/>
        </authorList>
    </citation>
    <scope>NUCLEOTIDE SEQUENCE</scope>
    <source>
        <strain evidence="19">1802A</strain>
    </source>
</reference>
<proteinExistence type="inferred from homology"/>
<evidence type="ECO:0000256" key="16">
    <source>
        <dbReference type="SAM" id="MobiDB-lite"/>
    </source>
</evidence>
<dbReference type="SMART" id="SM00184">
    <property type="entry name" value="RING"/>
    <property type="match status" value="1"/>
</dbReference>
<evidence type="ECO:0000256" key="14">
    <source>
        <dbReference type="ARBA" id="ARBA00023136"/>
    </source>
</evidence>
<dbReference type="GO" id="GO:0012505">
    <property type="term" value="C:endomembrane system"/>
    <property type="evidence" value="ECO:0007669"/>
    <property type="project" value="TreeGrafter"/>
</dbReference>
<evidence type="ECO:0000256" key="7">
    <source>
        <dbReference type="ARBA" id="ARBA00022692"/>
    </source>
</evidence>
<feature type="region of interest" description="Disordered" evidence="16">
    <location>
        <begin position="904"/>
        <end position="943"/>
    </location>
</feature>
<sequence>MVDLRSEIWQRYVLVSHLLLACCFGHVTLHSTGFFEMIQFFAKSKTCMLILYNYTFMVFALLCFLPVLIFFGRLSALELEQLQEGIRNYVMDAVIFILLSKPRINGNELPIGLLMKYLTLLVAMKSFHILMNARLSTMFQMEVPSYISVVRLSTFIYLMTMVDCRMLFTVWNGLKWKDTFTVWLVFEICGMITICAFSTLRYLLNLLDYFYENGLQNKTTLSFYLELLHDFLSLASFSIFMAIFYFHNPNTMPAYMIIDIFHVVRNLSDRISMLMQYHSVVDQIETRFPKPTQEERGADETCIICRDTFDDDARKINCGHIFHLTCLKSWLFQHSTCPTCRAPIHDNAQSQVEEVDLSRVFLNAERRIRRLGGRVTNFVMTTIGRSQSQKDDVTDPKDVQEFIESCSSHLMEPVLSQLEGKRLVCQFSIQLPSTMQKSDDDARVDTTVPQNADDSNGQATNDDASGFNSSIEVDSLAVKSQTLENQNSPTFKAMPSECCMTQAMDDATTQLSSSQNGGENNDSAQIHGLKHSMSSPERKTRRRLRDALRFWRRASISPDDLDIMDNSESPASKDMSHQSDSSIKGDDKVVSDVSKDVSNAEGTCGHVGSSEGAIINEVVNDKGESTQQNTSDGDLECTEQSDDFLTSKLVLPDWVRLGCIHHSDKDKKAKAGLLKLLKKLNMLKHKLAVLSKVEEDERSLKDAASSSKTNAFTLSDSAISQKVGNGIEATTDSALHAMSDASSSSASIRQIRIAKLSGEKEHNPNSLLQEKEMTTQSPKYSASSVGSCITNVSIHAQGSSDSSSSFINATQEIEVADNDDAAKTISLNERGDSMTTHTKEEGSSIECQLVSFNDADLLVSNMEINSIASVPKEGAASTLASFNGEEGIGKSISYQKRDDSCQSTEISNENNVVPSNPVASSDAKTVGTTGKAIQPSAEPSVSDEGTEALNALLKELNNFDLMNSCDILLKSDDASDAAFFASLDSTNMPEYRRDFFVSYGKMIRMWLLTLEGLSRTDEKYRRLFNTVNAQRFSNATVEAHRNILSNAASTIKCSEMSKEALKSLHEDFMKNSFTYQDGLWRLCHSEISMDFMEHMVATVALMDTIVKSELEYKEEQ</sequence>
<dbReference type="PROSITE" id="PS51257">
    <property type="entry name" value="PROKAR_LIPOPROTEIN"/>
    <property type="match status" value="1"/>
</dbReference>
<feature type="transmembrane region" description="Helical" evidence="17">
    <location>
        <begin position="49"/>
        <end position="74"/>
    </location>
</feature>
<evidence type="ECO:0000256" key="12">
    <source>
        <dbReference type="ARBA" id="ARBA00022833"/>
    </source>
</evidence>
<feature type="transmembrane region" description="Helical" evidence="17">
    <location>
        <begin position="182"/>
        <end position="204"/>
    </location>
</feature>
<keyword evidence="20" id="KW-1185">Reference proteome</keyword>
<evidence type="ECO:0000256" key="3">
    <source>
        <dbReference type="ARBA" id="ARBA00004906"/>
    </source>
</evidence>
<keyword evidence="13 17" id="KW-1133">Transmembrane helix</keyword>
<evidence type="ECO:0000256" key="9">
    <source>
        <dbReference type="ARBA" id="ARBA00022771"/>
    </source>
</evidence>
<dbReference type="EMBL" id="JAHBMH010000044">
    <property type="protein sequence ID" value="KAK1936346.1"/>
    <property type="molecule type" value="Genomic_DNA"/>
</dbReference>
<protein>
    <recommendedName>
        <fullName evidence="5">RING-type E3 ubiquitin transferase</fullName>
        <ecNumber evidence="5">2.3.2.27</ecNumber>
    </recommendedName>
</protein>
<evidence type="ECO:0000256" key="4">
    <source>
        <dbReference type="ARBA" id="ARBA00010089"/>
    </source>
</evidence>
<feature type="compositionally biased region" description="Polar residues" evidence="16">
    <location>
        <begin position="447"/>
        <end position="468"/>
    </location>
</feature>
<evidence type="ECO:0000256" key="6">
    <source>
        <dbReference type="ARBA" id="ARBA00022679"/>
    </source>
</evidence>
<dbReference type="PROSITE" id="PS50089">
    <property type="entry name" value="ZF_RING_2"/>
    <property type="match status" value="1"/>
</dbReference>
<keyword evidence="9 15" id="KW-0863">Zinc-finger</keyword>
<dbReference type="Pfam" id="PF25563">
    <property type="entry name" value="TPR_SYVN1_N"/>
    <property type="match status" value="1"/>
</dbReference>
<comment type="catalytic activity">
    <reaction evidence="1">
        <text>S-ubiquitinyl-[E2 ubiquitin-conjugating enzyme]-L-cysteine + [acceptor protein]-L-lysine = [E2 ubiquitin-conjugating enzyme]-L-cysteine + N(6)-ubiquitinyl-[acceptor protein]-L-lysine.</text>
        <dbReference type="EC" id="2.3.2.27"/>
    </reaction>
</comment>
<comment type="subcellular location">
    <subcellularLocation>
        <location evidence="2">Endoplasmic reticulum membrane</location>
        <topology evidence="2">Multi-pass membrane protein</topology>
    </subcellularLocation>
</comment>
<feature type="transmembrane region" description="Helical" evidence="17">
    <location>
        <begin position="224"/>
        <end position="246"/>
    </location>
</feature>
<dbReference type="InterPro" id="IPR057992">
    <property type="entry name" value="TPR_SYVN1_N"/>
</dbReference>
<keyword evidence="6" id="KW-0808">Transferase</keyword>
<keyword evidence="12" id="KW-0862">Zinc</keyword>